<gene>
    <name evidence="1" type="ORF">PACLA_8A065729</name>
</gene>
<proteinExistence type="predicted"/>
<evidence type="ECO:0000313" key="1">
    <source>
        <dbReference type="EMBL" id="CAB4011011.1"/>
    </source>
</evidence>
<accession>A0A6S7J098</accession>
<dbReference type="AlphaFoldDB" id="A0A6S7J098"/>
<comment type="caution">
    <text evidence="1">The sequence shown here is derived from an EMBL/GenBank/DDBJ whole genome shotgun (WGS) entry which is preliminary data.</text>
</comment>
<name>A0A6S7J098_PARCT</name>
<dbReference type="EMBL" id="CACRXK020006998">
    <property type="protein sequence ID" value="CAB4011011.1"/>
    <property type="molecule type" value="Genomic_DNA"/>
</dbReference>
<dbReference type="OrthoDB" id="10643954at2759"/>
<keyword evidence="2" id="KW-1185">Reference proteome</keyword>
<dbReference type="Proteomes" id="UP001152795">
    <property type="component" value="Unassembled WGS sequence"/>
</dbReference>
<organism evidence="1 2">
    <name type="scientific">Paramuricea clavata</name>
    <name type="common">Red gorgonian</name>
    <name type="synonym">Violescent sea-whip</name>
    <dbReference type="NCBI Taxonomy" id="317549"/>
    <lineage>
        <taxon>Eukaryota</taxon>
        <taxon>Metazoa</taxon>
        <taxon>Cnidaria</taxon>
        <taxon>Anthozoa</taxon>
        <taxon>Octocorallia</taxon>
        <taxon>Malacalcyonacea</taxon>
        <taxon>Plexauridae</taxon>
        <taxon>Paramuricea</taxon>
    </lineage>
</organism>
<reference evidence="1" key="1">
    <citation type="submission" date="2020-04" db="EMBL/GenBank/DDBJ databases">
        <authorList>
            <person name="Alioto T."/>
            <person name="Alioto T."/>
            <person name="Gomez Garrido J."/>
        </authorList>
    </citation>
    <scope>NUCLEOTIDE SEQUENCE</scope>
    <source>
        <strain evidence="1">A484AB</strain>
    </source>
</reference>
<evidence type="ECO:0000313" key="2">
    <source>
        <dbReference type="Proteomes" id="UP001152795"/>
    </source>
</evidence>
<sequence length="199" mass="22822">MAPRWRVSEKRNIFQGAKSVRDKLAERLSCILQTSVSKNGTSSTICLNCKRNLERLEKATADLVRFKETAGRTAKEQKTFIVNDKENSGERFKRCKFLDSPKNEKPVKRKACETEVRRNILQPSATPMFLTELPNHDDLFVNSQHRVMNRSKTKVEVTIDYPSTQKRKTITEELDAKIIRGVANNERVSIANAVELKRS</sequence>
<protein>
    <submittedName>
        <fullName evidence="1">Uncharacterized protein</fullName>
    </submittedName>
</protein>